<evidence type="ECO:0000256" key="4">
    <source>
        <dbReference type="SAM" id="MobiDB-lite"/>
    </source>
</evidence>
<dbReference type="InterPro" id="IPR007887">
    <property type="entry name" value="MecA_N"/>
</dbReference>
<feature type="signal peptide" evidence="5">
    <location>
        <begin position="1"/>
        <end position="22"/>
    </location>
</feature>
<sequence>MRLRRALSAGLSLAVAAPMLMACSEPSPHEAVSQFLVGWQSGDYAAAAERADGDPKLVRKALEDTGLQLDAASIRFSLKGLTTEGDNADAKFHVQIDLGDNNPIWQYDNHLPLHVVDGRWKVRWSPGVIHPLLREGQRFAVKVSGGGRQPIRQPIEDRNGDPLQKDATLYLAGVYPDRVKDPVGVCERLYQLTGFAQDRLLSRIRSAPPQEFVPLVTFGAKKYAQLLDRLEEIGPDLVIEKQAQPVAPDQPADIIGKVGAITAETMQQLGGPQRSGDTIGQGGLQRAYQDQLTGSTGTEVVTYDLKTGEQAAELARWPGRTNTTSVRTTLDKGVQRSADLAVGGGGAALLVAVDGPTGQIRAVASREFDQERDGLAGRFPPGTTFSIVAAEGLLGAGLDPKQKLPCPADRTVGGARFQQAQAQTPATQQSPPPTQTPVPAQPQDPTQTQPPAGQAPSVTANFAQGCVTALASLSRRIDAGSLAQAAARFGIGGSWRLPLRSFAGSVPAAAGDAAKAKIIAGQTVRVSPLSMALVAGALSSGTWRPPTLVTSPSSPDISSDASLDVAPTTPPRPVTLDPEKLSELRALMRAGVVSGSATAASAPGEKVYGLASAVSYTEKKRQRSLSWFVGWQGDLAVAVLTETTNPAAAAQIAGQFFRNVRTAA</sequence>
<dbReference type="SUPFAM" id="SSF56601">
    <property type="entry name" value="beta-lactamase/transpeptidase-like"/>
    <property type="match status" value="1"/>
</dbReference>
<dbReference type="SUPFAM" id="SSF56519">
    <property type="entry name" value="Penicillin binding protein dimerisation domain"/>
    <property type="match status" value="1"/>
</dbReference>
<dbReference type="Gene3D" id="3.40.710.10">
    <property type="entry name" value="DD-peptidase/beta-lactamase superfamily"/>
    <property type="match status" value="1"/>
</dbReference>
<dbReference type="Gene3D" id="3.90.1310.10">
    <property type="entry name" value="Penicillin-binding protein 2a (Domain 2)"/>
    <property type="match status" value="1"/>
</dbReference>
<feature type="domain" description="NTF2-like N-terminal transpeptidase" evidence="8">
    <location>
        <begin position="27"/>
        <end position="137"/>
    </location>
</feature>
<dbReference type="PROSITE" id="PS51257">
    <property type="entry name" value="PROKAR_LIPOPROTEIN"/>
    <property type="match status" value="1"/>
</dbReference>
<accession>A0ABV9CF18</accession>
<evidence type="ECO:0000259" key="8">
    <source>
        <dbReference type="Pfam" id="PF05223"/>
    </source>
</evidence>
<evidence type="ECO:0000256" key="3">
    <source>
        <dbReference type="ARBA" id="ARBA00023136"/>
    </source>
</evidence>
<feature type="domain" description="Penicillin-binding protein transpeptidase" evidence="6">
    <location>
        <begin position="446"/>
        <end position="660"/>
    </location>
</feature>
<evidence type="ECO:0000313" key="9">
    <source>
        <dbReference type="EMBL" id="MFC4531651.1"/>
    </source>
</evidence>
<evidence type="ECO:0000313" key="10">
    <source>
        <dbReference type="Proteomes" id="UP001596004"/>
    </source>
</evidence>
<evidence type="ECO:0000256" key="2">
    <source>
        <dbReference type="ARBA" id="ARBA00007171"/>
    </source>
</evidence>
<gene>
    <name evidence="9" type="ORF">ACFO60_12815</name>
</gene>
<dbReference type="InterPro" id="IPR012338">
    <property type="entry name" value="Beta-lactam/transpept-like"/>
</dbReference>
<comment type="similarity">
    <text evidence="2">Belongs to the transpeptidase family.</text>
</comment>
<feature type="compositionally biased region" description="Low complexity" evidence="4">
    <location>
        <begin position="418"/>
        <end position="429"/>
    </location>
</feature>
<evidence type="ECO:0000259" key="6">
    <source>
        <dbReference type="Pfam" id="PF00905"/>
    </source>
</evidence>
<protein>
    <submittedName>
        <fullName evidence="9">Penicillin-binding transpeptidase domain-containing protein</fullName>
    </submittedName>
</protein>
<feature type="chain" id="PRO_5045259412" evidence="5">
    <location>
        <begin position="23"/>
        <end position="664"/>
    </location>
</feature>
<evidence type="ECO:0000259" key="7">
    <source>
        <dbReference type="Pfam" id="PF03717"/>
    </source>
</evidence>
<organism evidence="9 10">
    <name type="scientific">Sphaerisporangium dianthi</name>
    <dbReference type="NCBI Taxonomy" id="1436120"/>
    <lineage>
        <taxon>Bacteria</taxon>
        <taxon>Bacillati</taxon>
        <taxon>Actinomycetota</taxon>
        <taxon>Actinomycetes</taxon>
        <taxon>Streptosporangiales</taxon>
        <taxon>Streptosporangiaceae</taxon>
        <taxon>Sphaerisporangium</taxon>
    </lineage>
</organism>
<dbReference type="Gene3D" id="3.30.1390.30">
    <property type="entry name" value="Penicillin-binding protein 2a, domain 3"/>
    <property type="match status" value="1"/>
</dbReference>
<dbReference type="InterPro" id="IPR005311">
    <property type="entry name" value="PBP_dimer"/>
</dbReference>
<feature type="compositionally biased region" description="Low complexity" evidence="4">
    <location>
        <begin position="551"/>
        <end position="562"/>
    </location>
</feature>
<dbReference type="PANTHER" id="PTHR30627">
    <property type="entry name" value="PEPTIDOGLYCAN D,D-TRANSPEPTIDASE"/>
    <property type="match status" value="1"/>
</dbReference>
<dbReference type="Pfam" id="PF00905">
    <property type="entry name" value="Transpeptidase"/>
    <property type="match status" value="1"/>
</dbReference>
<reference evidence="10" key="1">
    <citation type="journal article" date="2019" name="Int. J. Syst. Evol. Microbiol.">
        <title>The Global Catalogue of Microorganisms (GCM) 10K type strain sequencing project: providing services to taxonomists for standard genome sequencing and annotation.</title>
        <authorList>
            <consortium name="The Broad Institute Genomics Platform"/>
            <consortium name="The Broad Institute Genome Sequencing Center for Infectious Disease"/>
            <person name="Wu L."/>
            <person name="Ma J."/>
        </authorList>
    </citation>
    <scope>NUCLEOTIDE SEQUENCE [LARGE SCALE GENOMIC DNA]</scope>
    <source>
        <strain evidence="10">CGMCC 4.7132</strain>
    </source>
</reference>
<dbReference type="Pfam" id="PF03717">
    <property type="entry name" value="PBP_dimer"/>
    <property type="match status" value="1"/>
</dbReference>
<keyword evidence="3" id="KW-0472">Membrane</keyword>
<feature type="region of interest" description="Disordered" evidence="4">
    <location>
        <begin position="417"/>
        <end position="458"/>
    </location>
</feature>
<dbReference type="InterPro" id="IPR050515">
    <property type="entry name" value="Beta-lactam/transpept"/>
</dbReference>
<comment type="caution">
    <text evidence="9">The sequence shown here is derived from an EMBL/GenBank/DDBJ whole genome shotgun (WGS) entry which is preliminary data.</text>
</comment>
<comment type="subcellular location">
    <subcellularLocation>
        <location evidence="1">Membrane</location>
    </subcellularLocation>
</comment>
<keyword evidence="10" id="KW-1185">Reference proteome</keyword>
<evidence type="ECO:0000256" key="1">
    <source>
        <dbReference type="ARBA" id="ARBA00004370"/>
    </source>
</evidence>
<feature type="compositionally biased region" description="Low complexity" evidence="4">
    <location>
        <begin position="443"/>
        <end position="456"/>
    </location>
</feature>
<name>A0ABV9CF18_9ACTN</name>
<dbReference type="InterPro" id="IPR001460">
    <property type="entry name" value="PCN-bd_Tpept"/>
</dbReference>
<dbReference type="EMBL" id="JBHSFP010000006">
    <property type="protein sequence ID" value="MFC4531651.1"/>
    <property type="molecule type" value="Genomic_DNA"/>
</dbReference>
<feature type="compositionally biased region" description="Pro residues" evidence="4">
    <location>
        <begin position="430"/>
        <end position="442"/>
    </location>
</feature>
<feature type="domain" description="Penicillin-binding protein dimerisation" evidence="7">
    <location>
        <begin position="150"/>
        <end position="304"/>
    </location>
</feature>
<dbReference type="Pfam" id="PF05223">
    <property type="entry name" value="MecA_N"/>
    <property type="match status" value="1"/>
</dbReference>
<dbReference type="InterPro" id="IPR036138">
    <property type="entry name" value="PBP_dimer_sf"/>
</dbReference>
<evidence type="ECO:0000256" key="5">
    <source>
        <dbReference type="SAM" id="SignalP"/>
    </source>
</evidence>
<feature type="region of interest" description="Disordered" evidence="4">
    <location>
        <begin position="544"/>
        <end position="575"/>
    </location>
</feature>
<dbReference type="PANTHER" id="PTHR30627:SF24">
    <property type="entry name" value="PENICILLIN-BINDING PROTEIN 4B"/>
    <property type="match status" value="1"/>
</dbReference>
<dbReference type="RefSeq" id="WP_380840285.1">
    <property type="nucleotide sequence ID" value="NZ_JBHSFP010000006.1"/>
</dbReference>
<dbReference type="Proteomes" id="UP001596004">
    <property type="component" value="Unassembled WGS sequence"/>
</dbReference>
<proteinExistence type="inferred from homology"/>
<keyword evidence="5" id="KW-0732">Signal</keyword>